<feature type="transmembrane region" description="Helical" evidence="2">
    <location>
        <begin position="217"/>
        <end position="237"/>
    </location>
</feature>
<dbReference type="PANTHER" id="PTHR40115">
    <property type="entry name" value="INNER MEMBRANE PROTEIN WITH PEPSY TM HELIX"/>
    <property type="match status" value="1"/>
</dbReference>
<keyword evidence="2" id="KW-0812">Transmembrane</keyword>
<reference evidence="4" key="1">
    <citation type="journal article" date="2019" name="Int. J. Syst. Evol. Microbiol.">
        <title>The Global Catalogue of Microorganisms (GCM) 10K type strain sequencing project: providing services to taxonomists for standard genome sequencing and annotation.</title>
        <authorList>
            <consortium name="The Broad Institute Genomics Platform"/>
            <consortium name="The Broad Institute Genome Sequencing Center for Infectious Disease"/>
            <person name="Wu L."/>
            <person name="Ma J."/>
        </authorList>
    </citation>
    <scope>NUCLEOTIDE SEQUENCE [LARGE SCALE GENOMIC DNA]</scope>
    <source>
        <strain evidence="4">KCTC 42986</strain>
    </source>
</reference>
<comment type="caution">
    <text evidence="3">The sequence shown here is derived from an EMBL/GenBank/DDBJ whole genome shotgun (WGS) entry which is preliminary data.</text>
</comment>
<dbReference type="Pfam" id="PF16357">
    <property type="entry name" value="PepSY_TM_like_2"/>
    <property type="match status" value="1"/>
</dbReference>
<dbReference type="EMBL" id="JBHRTP010000015">
    <property type="protein sequence ID" value="MFC3107462.1"/>
    <property type="molecule type" value="Genomic_DNA"/>
</dbReference>
<dbReference type="RefSeq" id="WP_390331089.1">
    <property type="nucleotide sequence ID" value="NZ_JBHRTP010000015.1"/>
</dbReference>
<feature type="compositionally biased region" description="Basic and acidic residues" evidence="1">
    <location>
        <begin position="1"/>
        <end position="15"/>
    </location>
</feature>
<keyword evidence="4" id="KW-1185">Reference proteome</keyword>
<accession>A0ABV7F0Z7</accession>
<name>A0ABV7F0Z7_9BURK</name>
<sequence length="239" mass="26411">MNSRTDRAILRELSTDPRSPLPATSSLSAPKRSRSKRAVFLGWLRKTHLYIGLWGALLGLLFGATGILLNHRSVLKIPIEKSVQQTVQLALPAHGFDSPQQMADWLQAELQWTPQQAPSIKTQPAKTVLWADQEVLQPERWSVNLSSPQRSVSAEYFVGNRSLKLDHNDATPIGTLTRLHMSTGVGAFWVLLSDSIAASLMLLSLTGLLLWTQLHTVRSIAVLTSAGALLASVWFMWSL</sequence>
<keyword evidence="2" id="KW-0472">Membrane</keyword>
<evidence type="ECO:0000256" key="2">
    <source>
        <dbReference type="SAM" id="Phobius"/>
    </source>
</evidence>
<feature type="compositionally biased region" description="Low complexity" evidence="1">
    <location>
        <begin position="17"/>
        <end position="30"/>
    </location>
</feature>
<feature type="transmembrane region" description="Helical" evidence="2">
    <location>
        <begin position="49"/>
        <end position="69"/>
    </location>
</feature>
<dbReference type="Proteomes" id="UP001595530">
    <property type="component" value="Unassembled WGS sequence"/>
</dbReference>
<feature type="region of interest" description="Disordered" evidence="1">
    <location>
        <begin position="1"/>
        <end position="30"/>
    </location>
</feature>
<gene>
    <name evidence="3" type="ORF">ACFOFO_05730</name>
</gene>
<evidence type="ECO:0000313" key="3">
    <source>
        <dbReference type="EMBL" id="MFC3107462.1"/>
    </source>
</evidence>
<dbReference type="InterPro" id="IPR032307">
    <property type="entry name" value="PepSY_TM-like_2"/>
</dbReference>
<dbReference type="PANTHER" id="PTHR40115:SF1">
    <property type="entry name" value="INNER MEMBRANE PROTEIN WITH PEPSY TM HELIX"/>
    <property type="match status" value="1"/>
</dbReference>
<feature type="transmembrane region" description="Helical" evidence="2">
    <location>
        <begin position="188"/>
        <end position="211"/>
    </location>
</feature>
<evidence type="ECO:0000256" key="1">
    <source>
        <dbReference type="SAM" id="MobiDB-lite"/>
    </source>
</evidence>
<protein>
    <submittedName>
        <fullName evidence="3">PepSY-associated TM helix domain-containing protein</fullName>
    </submittedName>
</protein>
<organism evidence="3 4">
    <name type="scientific">Undibacterium arcticum</name>
    <dbReference type="NCBI Taxonomy" id="1762892"/>
    <lineage>
        <taxon>Bacteria</taxon>
        <taxon>Pseudomonadati</taxon>
        <taxon>Pseudomonadota</taxon>
        <taxon>Betaproteobacteria</taxon>
        <taxon>Burkholderiales</taxon>
        <taxon>Oxalobacteraceae</taxon>
        <taxon>Undibacterium</taxon>
    </lineage>
</organism>
<keyword evidence="2" id="KW-1133">Transmembrane helix</keyword>
<proteinExistence type="predicted"/>
<evidence type="ECO:0000313" key="4">
    <source>
        <dbReference type="Proteomes" id="UP001595530"/>
    </source>
</evidence>